<evidence type="ECO:0000256" key="1">
    <source>
        <dbReference type="ARBA" id="ARBA00010990"/>
    </source>
</evidence>
<dbReference type="PANTHER" id="PTHR12215:SF10">
    <property type="entry name" value="L-AMINOADIPATE-SEMIALDEHYDE DEHYDROGENASE-PHOSPHOPANTETHEINYL TRANSFERASE"/>
    <property type="match status" value="1"/>
</dbReference>
<reference evidence="4 5" key="1">
    <citation type="submission" date="2018-01" db="EMBL/GenBank/DDBJ databases">
        <title>Arthrobacter sp. nov., from glaciers in China.</title>
        <authorList>
            <person name="Liu Q."/>
            <person name="Xin Y.-H."/>
        </authorList>
    </citation>
    <scope>NUCLEOTIDE SEQUENCE [LARGE SCALE GENOMIC DNA]</scope>
    <source>
        <strain evidence="4 5">HLT2-12-2</strain>
    </source>
</reference>
<dbReference type="SUPFAM" id="SSF56214">
    <property type="entry name" value="4'-phosphopantetheinyl transferase"/>
    <property type="match status" value="2"/>
</dbReference>
<comment type="similarity">
    <text evidence="1">Belongs to the P-Pant transferase superfamily. Gsp/Sfp/HetI/AcpT family.</text>
</comment>
<dbReference type="PANTHER" id="PTHR12215">
    <property type="entry name" value="PHOSPHOPANTETHEINE TRANSFERASE"/>
    <property type="match status" value="1"/>
</dbReference>
<dbReference type="GO" id="GO:0000287">
    <property type="term" value="F:magnesium ion binding"/>
    <property type="evidence" value="ECO:0007669"/>
    <property type="project" value="InterPro"/>
</dbReference>
<dbReference type="Pfam" id="PF01648">
    <property type="entry name" value="ACPS"/>
    <property type="match status" value="1"/>
</dbReference>
<evidence type="ECO:0000313" key="4">
    <source>
        <dbReference type="EMBL" id="POH71905.1"/>
    </source>
</evidence>
<sequence>MTPGNGHGVREPTPSGVGETWSPAAVVWFAQAAVEPSTSQSVLLSPAEQSMVAVKRQPADGYRSATARVLLKHLLAQEFGIDPFSVSLLAPEGQGGKPVLRHGTVAGLARPLQANVSHAGGQVIVAVTQGASIGVDVEEHRATDFTGFDRVALSAQERSVVAILPPAMRARQRADFWVRKEAVLKASGEGLLRDPAQMDFAGAGTHSTAVVAGLQPVTVQLIQAPQGYSAALAVSGTADVICHETTFSATHIVNYATKTWPIRN</sequence>
<keyword evidence="2" id="KW-0808">Transferase</keyword>
<keyword evidence="5" id="KW-1185">Reference proteome</keyword>
<dbReference type="InterPro" id="IPR008278">
    <property type="entry name" value="4-PPantetheinyl_Trfase_dom"/>
</dbReference>
<proteinExistence type="inferred from homology"/>
<dbReference type="InterPro" id="IPR050559">
    <property type="entry name" value="P-Pant_transferase_sf"/>
</dbReference>
<dbReference type="Proteomes" id="UP000237061">
    <property type="component" value="Unassembled WGS sequence"/>
</dbReference>
<dbReference type="EMBL" id="PPXC01000020">
    <property type="protein sequence ID" value="POH71905.1"/>
    <property type="molecule type" value="Genomic_DNA"/>
</dbReference>
<accession>A0A2S3ZRN9</accession>
<dbReference type="Gene3D" id="3.90.470.20">
    <property type="entry name" value="4'-phosphopantetheinyl transferase domain"/>
    <property type="match status" value="2"/>
</dbReference>
<dbReference type="GO" id="GO:0019878">
    <property type="term" value="P:lysine biosynthetic process via aminoadipic acid"/>
    <property type="evidence" value="ECO:0007669"/>
    <property type="project" value="TreeGrafter"/>
</dbReference>
<protein>
    <recommendedName>
        <fullName evidence="3">4'-phosphopantetheinyl transferase domain-containing protein</fullName>
    </recommendedName>
</protein>
<dbReference type="GO" id="GO:0005829">
    <property type="term" value="C:cytosol"/>
    <property type="evidence" value="ECO:0007669"/>
    <property type="project" value="TreeGrafter"/>
</dbReference>
<feature type="domain" description="4'-phosphopantetheinyl transferase" evidence="3">
    <location>
        <begin position="132"/>
        <end position="207"/>
    </location>
</feature>
<evidence type="ECO:0000313" key="5">
    <source>
        <dbReference type="Proteomes" id="UP000237061"/>
    </source>
</evidence>
<evidence type="ECO:0000256" key="2">
    <source>
        <dbReference type="ARBA" id="ARBA00022679"/>
    </source>
</evidence>
<gene>
    <name evidence="4" type="ORF">CVS27_18555</name>
</gene>
<name>A0A2S3ZRN9_ARTGL</name>
<dbReference type="GO" id="GO:0008897">
    <property type="term" value="F:holo-[acyl-carrier-protein] synthase activity"/>
    <property type="evidence" value="ECO:0007669"/>
    <property type="project" value="InterPro"/>
</dbReference>
<dbReference type="InterPro" id="IPR037143">
    <property type="entry name" value="4-PPantetheinyl_Trfase_dom_sf"/>
</dbReference>
<evidence type="ECO:0000259" key="3">
    <source>
        <dbReference type="Pfam" id="PF01648"/>
    </source>
</evidence>
<comment type="caution">
    <text evidence="4">The sequence shown here is derived from an EMBL/GenBank/DDBJ whole genome shotgun (WGS) entry which is preliminary data.</text>
</comment>
<dbReference type="AlphaFoldDB" id="A0A2S3ZRN9"/>
<organism evidence="4 5">
    <name type="scientific">Arthrobacter glacialis</name>
    <dbReference type="NCBI Taxonomy" id="1664"/>
    <lineage>
        <taxon>Bacteria</taxon>
        <taxon>Bacillati</taxon>
        <taxon>Actinomycetota</taxon>
        <taxon>Actinomycetes</taxon>
        <taxon>Micrococcales</taxon>
        <taxon>Micrococcaceae</taxon>
        <taxon>Arthrobacter</taxon>
    </lineage>
</organism>